<protein>
    <submittedName>
        <fullName evidence="2">Transposase</fullName>
    </submittedName>
</protein>
<feature type="region of interest" description="Disordered" evidence="1">
    <location>
        <begin position="76"/>
        <end position="102"/>
    </location>
</feature>
<feature type="compositionally biased region" description="Gly residues" evidence="1">
    <location>
        <begin position="92"/>
        <end position="102"/>
    </location>
</feature>
<evidence type="ECO:0000256" key="1">
    <source>
        <dbReference type="SAM" id="MobiDB-lite"/>
    </source>
</evidence>
<accession>T0Y2W8</accession>
<sequence length="102" mass="11638">MPRTSPYTIRLSRKEREVLETRARKYTSPYFEVLRAKMILLAAEGCTNDEIAAVLSVGRDVVSLWRKRFFHERLSGLEERPRPGRPRVFPPGAGGADQGPRL</sequence>
<organism evidence="2">
    <name type="scientific">mine drainage metagenome</name>
    <dbReference type="NCBI Taxonomy" id="410659"/>
    <lineage>
        <taxon>unclassified sequences</taxon>
        <taxon>metagenomes</taxon>
        <taxon>ecological metagenomes</taxon>
    </lineage>
</organism>
<dbReference type="SUPFAM" id="SSF46689">
    <property type="entry name" value="Homeodomain-like"/>
    <property type="match status" value="1"/>
</dbReference>
<comment type="caution">
    <text evidence="2">The sequence shown here is derived from an EMBL/GenBank/DDBJ whole genome shotgun (WGS) entry which is preliminary data.</text>
</comment>
<dbReference type="AlphaFoldDB" id="T0Y2W8"/>
<evidence type="ECO:0000313" key="3">
    <source>
        <dbReference type="EMBL" id="EQD71088.1"/>
    </source>
</evidence>
<reference evidence="2" key="2">
    <citation type="journal article" date="2014" name="ISME J.">
        <title>Microbial stratification in low pH oxic and suboxic macroscopic growths along an acid mine drainage.</title>
        <authorList>
            <person name="Mendez-Garcia C."/>
            <person name="Mesa V."/>
            <person name="Sprenger R.R."/>
            <person name="Richter M."/>
            <person name="Diez M.S."/>
            <person name="Solano J."/>
            <person name="Bargiela R."/>
            <person name="Golyshina O.V."/>
            <person name="Manteca A."/>
            <person name="Ramos J.L."/>
            <person name="Gallego J.R."/>
            <person name="Llorente I."/>
            <person name="Martins Dos Santos V.A."/>
            <person name="Jensen O.N."/>
            <person name="Pelaez A.I."/>
            <person name="Sanchez J."/>
            <person name="Ferrer M."/>
        </authorList>
    </citation>
    <scope>NUCLEOTIDE SEQUENCE</scope>
</reference>
<name>T0Y2W8_9ZZZZ</name>
<dbReference type="Pfam" id="PF13551">
    <property type="entry name" value="HTH_29"/>
    <property type="match status" value="1"/>
</dbReference>
<reference evidence="2" key="1">
    <citation type="submission" date="2013-08" db="EMBL/GenBank/DDBJ databases">
        <authorList>
            <person name="Mendez C."/>
            <person name="Richter M."/>
            <person name="Ferrer M."/>
            <person name="Sanchez J."/>
        </authorList>
    </citation>
    <scope>NUCLEOTIDE SEQUENCE</scope>
</reference>
<proteinExistence type="predicted"/>
<dbReference type="EMBL" id="AUZX01004344">
    <property type="protein sequence ID" value="EQD71088.1"/>
    <property type="molecule type" value="Genomic_DNA"/>
</dbReference>
<gene>
    <name evidence="3" type="ORF">B1A_05968</name>
    <name evidence="2" type="ORF">B2A_15259</name>
</gene>
<dbReference type="InterPro" id="IPR009057">
    <property type="entry name" value="Homeodomain-like_sf"/>
</dbReference>
<evidence type="ECO:0000313" key="2">
    <source>
        <dbReference type="EMBL" id="EQD27358.1"/>
    </source>
</evidence>
<dbReference type="EMBL" id="AUZZ01011105">
    <property type="protein sequence ID" value="EQD27358.1"/>
    <property type="molecule type" value="Genomic_DNA"/>
</dbReference>